<organism evidence="7 8">
    <name type="scientific">Eleusine coracana subsp. coracana</name>
    <dbReference type="NCBI Taxonomy" id="191504"/>
    <lineage>
        <taxon>Eukaryota</taxon>
        <taxon>Viridiplantae</taxon>
        <taxon>Streptophyta</taxon>
        <taxon>Embryophyta</taxon>
        <taxon>Tracheophyta</taxon>
        <taxon>Spermatophyta</taxon>
        <taxon>Magnoliopsida</taxon>
        <taxon>Liliopsida</taxon>
        <taxon>Poales</taxon>
        <taxon>Poaceae</taxon>
        <taxon>PACMAD clade</taxon>
        <taxon>Chloridoideae</taxon>
        <taxon>Cynodonteae</taxon>
        <taxon>Eleusininae</taxon>
        <taxon>Eleusine</taxon>
    </lineage>
</organism>
<comment type="similarity">
    <text evidence="1">Belongs to the disease resistance NB-LRR family.</text>
</comment>
<dbReference type="GO" id="GO:0006952">
    <property type="term" value="P:defense response"/>
    <property type="evidence" value="ECO:0007669"/>
    <property type="project" value="UniProtKB-KW"/>
</dbReference>
<keyword evidence="8" id="KW-1185">Reference proteome</keyword>
<dbReference type="Pfam" id="PF18052">
    <property type="entry name" value="Rx_N"/>
    <property type="match status" value="1"/>
</dbReference>
<reference evidence="7" key="2">
    <citation type="submission" date="2021-12" db="EMBL/GenBank/DDBJ databases">
        <title>Resequencing data analysis of finger millet.</title>
        <authorList>
            <person name="Hatakeyama M."/>
            <person name="Aluri S."/>
            <person name="Balachadran M.T."/>
            <person name="Sivarajan S.R."/>
            <person name="Poveda L."/>
            <person name="Shimizu-Inatsugi R."/>
            <person name="Schlapbach R."/>
            <person name="Sreeman S.M."/>
            <person name="Shimizu K.K."/>
        </authorList>
    </citation>
    <scope>NUCLEOTIDE SEQUENCE</scope>
</reference>
<dbReference type="EMBL" id="BQKI01000088">
    <property type="protein sequence ID" value="GJN36395.1"/>
    <property type="molecule type" value="Genomic_DNA"/>
</dbReference>
<dbReference type="AlphaFoldDB" id="A0AAV5FNR8"/>
<evidence type="ECO:0000313" key="7">
    <source>
        <dbReference type="EMBL" id="GJN36395.1"/>
    </source>
</evidence>
<dbReference type="Gene3D" id="1.20.5.4130">
    <property type="match status" value="1"/>
</dbReference>
<feature type="domain" description="Disease resistance N-terminal" evidence="6">
    <location>
        <begin position="7"/>
        <end position="94"/>
    </location>
</feature>
<evidence type="ECO:0000256" key="4">
    <source>
        <dbReference type="ARBA" id="ARBA00022741"/>
    </source>
</evidence>
<evidence type="ECO:0000259" key="6">
    <source>
        <dbReference type="Pfam" id="PF18052"/>
    </source>
</evidence>
<evidence type="ECO:0000256" key="1">
    <source>
        <dbReference type="ARBA" id="ARBA00008894"/>
    </source>
</evidence>
<gene>
    <name evidence="7" type="primary">gb25251</name>
    <name evidence="7" type="ORF">PR202_gb25251</name>
</gene>
<keyword evidence="4" id="KW-0547">Nucleotide-binding</keyword>
<keyword evidence="2" id="KW-0433">Leucine-rich repeat</keyword>
<dbReference type="GO" id="GO:0000166">
    <property type="term" value="F:nucleotide binding"/>
    <property type="evidence" value="ECO:0007669"/>
    <property type="project" value="UniProtKB-KW"/>
</dbReference>
<keyword evidence="3" id="KW-0677">Repeat</keyword>
<comment type="caution">
    <text evidence="7">The sequence shown here is derived from an EMBL/GenBank/DDBJ whole genome shotgun (WGS) entry which is preliminary data.</text>
</comment>
<evidence type="ECO:0000256" key="3">
    <source>
        <dbReference type="ARBA" id="ARBA00022737"/>
    </source>
</evidence>
<proteinExistence type="inferred from homology"/>
<dbReference type="Proteomes" id="UP001054889">
    <property type="component" value="Unassembled WGS sequence"/>
</dbReference>
<dbReference type="PANTHER" id="PTHR19338">
    <property type="entry name" value="TRANSLOCASE OF INNER MITOCHONDRIAL MEMBRANE 13 HOMOLOG"/>
    <property type="match status" value="1"/>
</dbReference>
<keyword evidence="5" id="KW-0611">Plant defense</keyword>
<protein>
    <recommendedName>
        <fullName evidence="6">Disease resistance N-terminal domain-containing protein</fullName>
    </recommendedName>
</protein>
<sequence length="157" mass="17774">MELTMGAMAPLFPKLFQMLENKYVEQRGLKREVETLSMEMEMVHAALLEVSRVPPDQLSEPDKIWAQYIRELSYDMEDAIDAFIVRVVRHKATPADTNVLKKISHKTTGLIKTIQDAITSLSRLETSRISPRSSLCCALGTHSMNMLLLSTLAWIPV</sequence>
<dbReference type="PANTHER" id="PTHR19338:SF45">
    <property type="entry name" value="RX N-TERMINAL DOMAIN-CONTAINING PROTEIN"/>
    <property type="match status" value="1"/>
</dbReference>
<evidence type="ECO:0000313" key="8">
    <source>
        <dbReference type="Proteomes" id="UP001054889"/>
    </source>
</evidence>
<dbReference type="InterPro" id="IPR041118">
    <property type="entry name" value="Rx_N"/>
</dbReference>
<name>A0AAV5FNR8_ELECO</name>
<evidence type="ECO:0000256" key="2">
    <source>
        <dbReference type="ARBA" id="ARBA00022614"/>
    </source>
</evidence>
<reference evidence="7" key="1">
    <citation type="journal article" date="2018" name="DNA Res.">
        <title>Multiple hybrid de novo genome assembly of finger millet, an orphan allotetraploid crop.</title>
        <authorList>
            <person name="Hatakeyama M."/>
            <person name="Aluri S."/>
            <person name="Balachadran M.T."/>
            <person name="Sivarajan S.R."/>
            <person name="Patrignani A."/>
            <person name="Gruter S."/>
            <person name="Poveda L."/>
            <person name="Shimizu-Inatsugi R."/>
            <person name="Baeten J."/>
            <person name="Francoijs K.J."/>
            <person name="Nataraja K.N."/>
            <person name="Reddy Y.A.N."/>
            <person name="Phadnis S."/>
            <person name="Ravikumar R.L."/>
            <person name="Schlapbach R."/>
            <person name="Sreeman S.M."/>
            <person name="Shimizu K.K."/>
        </authorList>
    </citation>
    <scope>NUCLEOTIDE SEQUENCE</scope>
</reference>
<evidence type="ECO:0000256" key="5">
    <source>
        <dbReference type="ARBA" id="ARBA00022821"/>
    </source>
</evidence>
<accession>A0AAV5FNR8</accession>